<reference evidence="6" key="1">
    <citation type="submission" date="2022-12" db="EMBL/GenBank/DDBJ databases">
        <title>Bacterial isolates from different developmental stages of Nematostella vectensis.</title>
        <authorList>
            <person name="Fraune S."/>
        </authorList>
    </citation>
    <scope>NUCLEOTIDE SEQUENCE</scope>
    <source>
        <strain evidence="6">G21632-S1</strain>
    </source>
</reference>
<feature type="signal peptide" evidence="4">
    <location>
        <begin position="1"/>
        <end position="25"/>
    </location>
</feature>
<dbReference type="GO" id="GO:0016853">
    <property type="term" value="F:isomerase activity"/>
    <property type="evidence" value="ECO:0007669"/>
    <property type="project" value="UniProtKB-KW"/>
</dbReference>
<accession>A0ABT4LW52</accession>
<dbReference type="EMBL" id="JAPWGW010000003">
    <property type="protein sequence ID" value="MCZ4298586.1"/>
    <property type="molecule type" value="Genomic_DNA"/>
</dbReference>
<dbReference type="Gene3D" id="2.40.100.10">
    <property type="entry name" value="Cyclophilin-like"/>
    <property type="match status" value="1"/>
</dbReference>
<evidence type="ECO:0000256" key="4">
    <source>
        <dbReference type="SAM" id="SignalP"/>
    </source>
</evidence>
<protein>
    <recommendedName>
        <fullName evidence="1">peptidylprolyl isomerase</fullName>
        <ecNumber evidence="1">5.2.1.8</ecNumber>
    </recommendedName>
</protein>
<feature type="chain" id="PRO_5046625845" description="peptidylprolyl isomerase" evidence="4">
    <location>
        <begin position="26"/>
        <end position="298"/>
    </location>
</feature>
<organism evidence="6 7">
    <name type="scientific">Henriciella marina</name>
    <dbReference type="NCBI Taxonomy" id="453851"/>
    <lineage>
        <taxon>Bacteria</taxon>
        <taxon>Pseudomonadati</taxon>
        <taxon>Pseudomonadota</taxon>
        <taxon>Alphaproteobacteria</taxon>
        <taxon>Hyphomonadales</taxon>
        <taxon>Hyphomonadaceae</taxon>
        <taxon>Henriciella</taxon>
    </lineage>
</organism>
<dbReference type="EC" id="5.2.1.8" evidence="1"/>
<dbReference type="Pfam" id="PF00160">
    <property type="entry name" value="Pro_isomerase"/>
    <property type="match status" value="1"/>
</dbReference>
<evidence type="ECO:0000313" key="7">
    <source>
        <dbReference type="Proteomes" id="UP001083770"/>
    </source>
</evidence>
<proteinExistence type="predicted"/>
<evidence type="ECO:0000256" key="3">
    <source>
        <dbReference type="ARBA" id="ARBA00023235"/>
    </source>
</evidence>
<sequence length="298" mass="32652">MKQSLRRAFAGLAMIAAATIGAASAQDAAAEPVAETAEPGWRTIAPENLMMIETGKGLIVIELNPDFAPRHAERMRELAASGEYEGEHFYRVIEGFVAQGGLFDDMQILRWGPLENENDRAYGGEGFVPLGNDDLFAAEVGHIGGFPVGRDEALGQEWLLHCPGAVALARNNDPNSGGTEIYIVLDAQRYLDRNLTVFGRVIDGMEHVQAFKRGDRAISNGVIQAPEQGEEILGLTIVSDLPEDQRPVWRTMTSEGEPFAEHKRALRVRDSAFFYRKPPEVLDICSFNTPAERVASAD</sequence>
<comment type="caution">
    <text evidence="6">The sequence shown here is derived from an EMBL/GenBank/DDBJ whole genome shotgun (WGS) entry which is preliminary data.</text>
</comment>
<dbReference type="PROSITE" id="PS50072">
    <property type="entry name" value="CSA_PPIASE_2"/>
    <property type="match status" value="1"/>
</dbReference>
<gene>
    <name evidence="6" type="ORF">O4G74_10990</name>
</gene>
<dbReference type="SUPFAM" id="SSF50891">
    <property type="entry name" value="Cyclophilin-like"/>
    <property type="match status" value="1"/>
</dbReference>
<keyword evidence="2" id="KW-0697">Rotamase</keyword>
<dbReference type="InterPro" id="IPR002130">
    <property type="entry name" value="Cyclophilin-type_PPIase_dom"/>
</dbReference>
<dbReference type="PANTHER" id="PTHR43246">
    <property type="entry name" value="PEPTIDYL-PROLYL CIS-TRANS ISOMERASE CYP38, CHLOROPLASTIC"/>
    <property type="match status" value="1"/>
</dbReference>
<evidence type="ECO:0000256" key="2">
    <source>
        <dbReference type="ARBA" id="ARBA00023110"/>
    </source>
</evidence>
<feature type="domain" description="PPIase cyclophilin-type" evidence="5">
    <location>
        <begin position="57"/>
        <end position="237"/>
    </location>
</feature>
<evidence type="ECO:0000313" key="6">
    <source>
        <dbReference type="EMBL" id="MCZ4298586.1"/>
    </source>
</evidence>
<evidence type="ECO:0000259" key="5">
    <source>
        <dbReference type="PROSITE" id="PS50072"/>
    </source>
</evidence>
<keyword evidence="7" id="KW-1185">Reference proteome</keyword>
<dbReference type="InterPro" id="IPR029000">
    <property type="entry name" value="Cyclophilin-like_dom_sf"/>
</dbReference>
<name>A0ABT4LW52_9PROT</name>
<dbReference type="InterPro" id="IPR044665">
    <property type="entry name" value="E_coli_cyclophilin_A-like"/>
</dbReference>
<dbReference type="RefSeq" id="WP_269402656.1">
    <property type="nucleotide sequence ID" value="NZ_JAPWGW010000003.1"/>
</dbReference>
<evidence type="ECO:0000256" key="1">
    <source>
        <dbReference type="ARBA" id="ARBA00013194"/>
    </source>
</evidence>
<keyword evidence="4" id="KW-0732">Signal</keyword>
<keyword evidence="3 6" id="KW-0413">Isomerase</keyword>
<dbReference type="Proteomes" id="UP001083770">
    <property type="component" value="Unassembled WGS sequence"/>
</dbReference>